<sequence length="406" mass="43915">MSAPPEAGIALLCRDDATVLRVLRDELGLAARVPAGAGLERLVDADAREKLAAFLATVRTQSASFDWEITVPMAAGLQPLHFAGARTGDELLVVAARTRSAMLRLNEELLRINNEQSNILRAVAKELAMVSARNSDRDDAMFEELTRVNNELANLQREMARKNAELSQLNEEKNRLLGIAAHDLRSPLGIIQSYAEFLESEASEALDAGQRELVSTIRTASRFMLRLIDDLLDVSRIESGRLELDLQPVELVALVRHNVRLNQVLAARKRIGLRFATTLRALPMVADAAKLEQVLNNLLGNAISFSPADTTVEVGLEATPDHVTIAVADQGPGIPPAELAKLFQPFGRTSVRPTGGEKSTGLGLAIVRRIVEGHGGTVRVDSEVGRGSCFMVSLPAGTEAHASMHL</sequence>
<dbReference type="RefSeq" id="WP_150039300.1">
    <property type="nucleotide sequence ID" value="NZ_OW485601.1"/>
</dbReference>
<dbReference type="InterPro" id="IPR050736">
    <property type="entry name" value="Sensor_HK_Regulatory"/>
</dbReference>
<keyword evidence="15" id="KW-1185">Reference proteome</keyword>
<dbReference type="GO" id="GO:0000155">
    <property type="term" value="F:phosphorelay sensor kinase activity"/>
    <property type="evidence" value="ECO:0007669"/>
    <property type="project" value="InterPro"/>
</dbReference>
<comment type="catalytic activity">
    <reaction evidence="1">
        <text>ATP + protein L-histidine = ADP + protein N-phospho-L-histidine.</text>
        <dbReference type="EC" id="2.7.13.3"/>
    </reaction>
</comment>
<keyword evidence="12" id="KW-0175">Coiled coil</keyword>
<keyword evidence="10" id="KW-0902">Two-component regulatory system</keyword>
<evidence type="ECO:0000256" key="7">
    <source>
        <dbReference type="ARBA" id="ARBA00022741"/>
    </source>
</evidence>
<dbReference type="InterPro" id="IPR004358">
    <property type="entry name" value="Sig_transdc_His_kin-like_C"/>
</dbReference>
<keyword evidence="5" id="KW-0597">Phosphoprotein</keyword>
<dbReference type="PANTHER" id="PTHR43711">
    <property type="entry name" value="TWO-COMPONENT HISTIDINE KINASE"/>
    <property type="match status" value="1"/>
</dbReference>
<dbReference type="Pfam" id="PF00512">
    <property type="entry name" value="HisKA"/>
    <property type="match status" value="1"/>
</dbReference>
<dbReference type="InterPro" id="IPR005467">
    <property type="entry name" value="His_kinase_dom"/>
</dbReference>
<dbReference type="PANTHER" id="PTHR43711:SF1">
    <property type="entry name" value="HISTIDINE KINASE 1"/>
    <property type="match status" value="1"/>
</dbReference>
<dbReference type="CDD" id="cd00082">
    <property type="entry name" value="HisKA"/>
    <property type="match status" value="1"/>
</dbReference>
<dbReference type="OrthoDB" id="9801651at2"/>
<comment type="caution">
    <text evidence="14">The sequence shown here is derived from an EMBL/GenBank/DDBJ whole genome shotgun (WGS) entry which is preliminary data.</text>
</comment>
<dbReference type="FunFam" id="3.30.565.10:FF:000023">
    <property type="entry name" value="PAS domain-containing sensor histidine kinase"/>
    <property type="match status" value="1"/>
</dbReference>
<evidence type="ECO:0000256" key="6">
    <source>
        <dbReference type="ARBA" id="ARBA00022679"/>
    </source>
</evidence>
<evidence type="ECO:0000259" key="13">
    <source>
        <dbReference type="PROSITE" id="PS50109"/>
    </source>
</evidence>
<dbReference type="SUPFAM" id="SSF47384">
    <property type="entry name" value="Homodimeric domain of signal transducing histidine kinase"/>
    <property type="match status" value="1"/>
</dbReference>
<name>A0A5M6J2R5_9PROT</name>
<dbReference type="InterPro" id="IPR036890">
    <property type="entry name" value="HATPase_C_sf"/>
</dbReference>
<evidence type="ECO:0000256" key="5">
    <source>
        <dbReference type="ARBA" id="ARBA00022553"/>
    </source>
</evidence>
<dbReference type="Gene3D" id="3.30.565.10">
    <property type="entry name" value="Histidine kinase-like ATPase, C-terminal domain"/>
    <property type="match status" value="1"/>
</dbReference>
<dbReference type="SUPFAM" id="SSF55874">
    <property type="entry name" value="ATPase domain of HSP90 chaperone/DNA topoisomerase II/histidine kinase"/>
    <property type="match status" value="1"/>
</dbReference>
<dbReference type="EC" id="2.7.13.3" evidence="3"/>
<evidence type="ECO:0000256" key="4">
    <source>
        <dbReference type="ARBA" id="ARBA00022475"/>
    </source>
</evidence>
<keyword evidence="9" id="KW-0067">ATP-binding</keyword>
<dbReference type="InterPro" id="IPR036097">
    <property type="entry name" value="HisK_dim/P_sf"/>
</dbReference>
<evidence type="ECO:0000313" key="15">
    <source>
        <dbReference type="Proteomes" id="UP000325255"/>
    </source>
</evidence>
<feature type="domain" description="Histidine kinase" evidence="13">
    <location>
        <begin position="179"/>
        <end position="398"/>
    </location>
</feature>
<dbReference type="SMART" id="SM00388">
    <property type="entry name" value="HisKA"/>
    <property type="match status" value="1"/>
</dbReference>
<keyword evidence="6" id="KW-0808">Transferase</keyword>
<dbReference type="PRINTS" id="PR00344">
    <property type="entry name" value="BCTRLSENSOR"/>
</dbReference>
<evidence type="ECO:0000256" key="3">
    <source>
        <dbReference type="ARBA" id="ARBA00012438"/>
    </source>
</evidence>
<dbReference type="InterPro" id="IPR003594">
    <property type="entry name" value="HATPase_dom"/>
</dbReference>
<dbReference type="Gene3D" id="1.10.287.130">
    <property type="match status" value="1"/>
</dbReference>
<keyword evidence="8 14" id="KW-0418">Kinase</keyword>
<keyword evidence="4" id="KW-1003">Cell membrane</keyword>
<reference evidence="14 15" key="1">
    <citation type="submission" date="2019-09" db="EMBL/GenBank/DDBJ databases">
        <title>Genome sequence of Rhodovastum atsumiense, a diverse member of the Acetobacteraceae family of non-sulfur purple photosynthetic bacteria.</title>
        <authorList>
            <person name="Meyer T."/>
            <person name="Kyndt J."/>
        </authorList>
    </citation>
    <scope>NUCLEOTIDE SEQUENCE [LARGE SCALE GENOMIC DNA]</scope>
    <source>
        <strain evidence="14 15">DSM 21279</strain>
    </source>
</reference>
<comment type="subcellular location">
    <subcellularLocation>
        <location evidence="2">Cell membrane</location>
    </subcellularLocation>
</comment>
<feature type="coiled-coil region" evidence="12">
    <location>
        <begin position="95"/>
        <end position="179"/>
    </location>
</feature>
<dbReference type="GO" id="GO:0005524">
    <property type="term" value="F:ATP binding"/>
    <property type="evidence" value="ECO:0007669"/>
    <property type="project" value="UniProtKB-KW"/>
</dbReference>
<evidence type="ECO:0000256" key="8">
    <source>
        <dbReference type="ARBA" id="ARBA00022777"/>
    </source>
</evidence>
<evidence type="ECO:0000256" key="11">
    <source>
        <dbReference type="ARBA" id="ARBA00023136"/>
    </source>
</evidence>
<evidence type="ECO:0000256" key="9">
    <source>
        <dbReference type="ARBA" id="ARBA00022840"/>
    </source>
</evidence>
<keyword evidence="7" id="KW-0547">Nucleotide-binding</keyword>
<keyword evidence="11" id="KW-0472">Membrane</keyword>
<evidence type="ECO:0000256" key="10">
    <source>
        <dbReference type="ARBA" id="ARBA00023012"/>
    </source>
</evidence>
<accession>A0A5M6J2R5</accession>
<dbReference type="AlphaFoldDB" id="A0A5M6J2R5"/>
<dbReference type="Pfam" id="PF02518">
    <property type="entry name" value="HATPase_c"/>
    <property type="match status" value="1"/>
</dbReference>
<dbReference type="GO" id="GO:0005886">
    <property type="term" value="C:plasma membrane"/>
    <property type="evidence" value="ECO:0007669"/>
    <property type="project" value="UniProtKB-SubCell"/>
</dbReference>
<dbReference type="PROSITE" id="PS50109">
    <property type="entry name" value="HIS_KIN"/>
    <property type="match status" value="1"/>
</dbReference>
<evidence type="ECO:0000256" key="2">
    <source>
        <dbReference type="ARBA" id="ARBA00004236"/>
    </source>
</evidence>
<organism evidence="14 15">
    <name type="scientific">Rhodovastum atsumiense</name>
    <dbReference type="NCBI Taxonomy" id="504468"/>
    <lineage>
        <taxon>Bacteria</taxon>
        <taxon>Pseudomonadati</taxon>
        <taxon>Pseudomonadota</taxon>
        <taxon>Alphaproteobacteria</taxon>
        <taxon>Acetobacterales</taxon>
        <taxon>Acetobacteraceae</taxon>
        <taxon>Rhodovastum</taxon>
    </lineage>
</organism>
<dbReference type="SMART" id="SM00387">
    <property type="entry name" value="HATPase_c"/>
    <property type="match status" value="1"/>
</dbReference>
<evidence type="ECO:0000256" key="1">
    <source>
        <dbReference type="ARBA" id="ARBA00000085"/>
    </source>
</evidence>
<dbReference type="Proteomes" id="UP000325255">
    <property type="component" value="Unassembled WGS sequence"/>
</dbReference>
<dbReference type="CDD" id="cd00075">
    <property type="entry name" value="HATPase"/>
    <property type="match status" value="1"/>
</dbReference>
<gene>
    <name evidence="14" type="ORF">F1189_03830</name>
</gene>
<dbReference type="EMBL" id="VWPK01000004">
    <property type="protein sequence ID" value="KAA5613915.1"/>
    <property type="molecule type" value="Genomic_DNA"/>
</dbReference>
<evidence type="ECO:0000313" key="14">
    <source>
        <dbReference type="EMBL" id="KAA5613915.1"/>
    </source>
</evidence>
<protein>
    <recommendedName>
        <fullName evidence="3">histidine kinase</fullName>
        <ecNumber evidence="3">2.7.13.3</ecNumber>
    </recommendedName>
</protein>
<dbReference type="InterPro" id="IPR003661">
    <property type="entry name" value="HisK_dim/P_dom"/>
</dbReference>
<evidence type="ECO:0000256" key="12">
    <source>
        <dbReference type="SAM" id="Coils"/>
    </source>
</evidence>
<proteinExistence type="predicted"/>